<sequence>MGKANVVADALSRKERIKPSWVRTLVMTIGLDLPKQILEARTEARKPENITTEDIPEIIHETTEKIVQIKQRIQADHDFQKSYAEVRHKPLEFQEGNKVMLRVSPWKGVIHFGKQGKLHPRYIRPFKVLAKVGTVAYRLKLPQQQCRVHSMFHVSNLKKCLSDEPLAISLDEIHTDDKIHFVEQPMEIMDREVKRLKQSRILIVKVRWNSNKGPEFTWKHEDKFRKNKSSNNEEDIEDDGSQSEDKLTADNDVDTVSESSCMHNNDLLYDNNHKNIKPNKDKVLSNDPFNIYDILNKRKDSGNDLKYPFGFIPSVINMEEVSKKVKGATSNEELSIDYGLTPFRFFYSWFNLNGYEKMLEDTWKSLTTVDSNGMINLKKKLQALKIIITQWTKNAKKSSHRAKISIESKLSDIDKILAKGRLRNLKFIGGIEGDENTKFFHEILNSKRSQLAIYGTLIDG</sequence>
<keyword evidence="3" id="KW-0548">Nucleotidyltransferase</keyword>
<gene>
    <name evidence="3" type="ORF">Tci_217901</name>
</gene>
<evidence type="ECO:0000313" key="3">
    <source>
        <dbReference type="EMBL" id="GEW45925.1"/>
    </source>
</evidence>
<accession>A0A699GTX1</accession>
<organism evidence="3">
    <name type="scientific">Tanacetum cinerariifolium</name>
    <name type="common">Dalmatian daisy</name>
    <name type="synonym">Chrysanthemum cinerariifolium</name>
    <dbReference type="NCBI Taxonomy" id="118510"/>
    <lineage>
        <taxon>Eukaryota</taxon>
        <taxon>Viridiplantae</taxon>
        <taxon>Streptophyta</taxon>
        <taxon>Embryophyta</taxon>
        <taxon>Tracheophyta</taxon>
        <taxon>Spermatophyta</taxon>
        <taxon>Magnoliopsida</taxon>
        <taxon>eudicotyledons</taxon>
        <taxon>Gunneridae</taxon>
        <taxon>Pentapetalae</taxon>
        <taxon>asterids</taxon>
        <taxon>campanulids</taxon>
        <taxon>Asterales</taxon>
        <taxon>Asteraceae</taxon>
        <taxon>Asteroideae</taxon>
        <taxon>Anthemideae</taxon>
        <taxon>Anthemidinae</taxon>
        <taxon>Tanacetum</taxon>
    </lineage>
</organism>
<dbReference type="PANTHER" id="PTHR46148">
    <property type="entry name" value="CHROMO DOMAIN-CONTAINING PROTEIN"/>
    <property type="match status" value="1"/>
</dbReference>
<protein>
    <submittedName>
        <fullName evidence="3">Putative reverse transcriptase domain-containing protein</fullName>
    </submittedName>
</protein>
<feature type="domain" description="Tf2-1-like SH3-like" evidence="2">
    <location>
        <begin position="96"/>
        <end position="160"/>
    </location>
</feature>
<evidence type="ECO:0000259" key="2">
    <source>
        <dbReference type="Pfam" id="PF24626"/>
    </source>
</evidence>
<feature type="region of interest" description="Disordered" evidence="1">
    <location>
        <begin position="227"/>
        <end position="248"/>
    </location>
</feature>
<feature type="compositionally biased region" description="Acidic residues" evidence="1">
    <location>
        <begin position="232"/>
        <end position="242"/>
    </location>
</feature>
<comment type="caution">
    <text evidence="3">The sequence shown here is derived from an EMBL/GenBank/DDBJ whole genome shotgun (WGS) entry which is preliminary data.</text>
</comment>
<proteinExistence type="predicted"/>
<reference evidence="3" key="1">
    <citation type="journal article" date="2019" name="Sci. Rep.">
        <title>Draft genome of Tanacetum cinerariifolium, the natural source of mosquito coil.</title>
        <authorList>
            <person name="Yamashiro T."/>
            <person name="Shiraishi A."/>
            <person name="Satake H."/>
            <person name="Nakayama K."/>
        </authorList>
    </citation>
    <scope>NUCLEOTIDE SEQUENCE</scope>
</reference>
<keyword evidence="3" id="KW-0695">RNA-directed DNA polymerase</keyword>
<keyword evidence="3" id="KW-0808">Transferase</keyword>
<evidence type="ECO:0000256" key="1">
    <source>
        <dbReference type="SAM" id="MobiDB-lite"/>
    </source>
</evidence>
<dbReference type="GO" id="GO:0003964">
    <property type="term" value="F:RNA-directed DNA polymerase activity"/>
    <property type="evidence" value="ECO:0007669"/>
    <property type="project" value="UniProtKB-KW"/>
</dbReference>
<dbReference type="PANTHER" id="PTHR46148:SF59">
    <property type="entry name" value="NUCLEOTIDYLTRANSFERASE, RIBONUCLEASE H"/>
    <property type="match status" value="1"/>
</dbReference>
<dbReference type="EMBL" id="BKCJ010059253">
    <property type="protein sequence ID" value="GEW45925.1"/>
    <property type="molecule type" value="Genomic_DNA"/>
</dbReference>
<dbReference type="Pfam" id="PF24626">
    <property type="entry name" value="SH3_Tf2-1"/>
    <property type="match status" value="1"/>
</dbReference>
<name>A0A699GTX1_TANCI</name>
<dbReference type="InterPro" id="IPR056924">
    <property type="entry name" value="SH3_Tf2-1"/>
</dbReference>
<dbReference type="AlphaFoldDB" id="A0A699GTX1"/>